<dbReference type="AlphaFoldDB" id="A0A2N9G0J6"/>
<gene>
    <name evidence="2" type="ORF">FSB_LOCUS24168</name>
</gene>
<dbReference type="PANTHER" id="PTHR34194">
    <property type="entry name" value="F14J8.16 PROTEIN"/>
    <property type="match status" value="1"/>
</dbReference>
<feature type="compositionally biased region" description="Basic and acidic residues" evidence="1">
    <location>
        <begin position="135"/>
        <end position="146"/>
    </location>
</feature>
<organism evidence="2">
    <name type="scientific">Fagus sylvatica</name>
    <name type="common">Beechnut</name>
    <dbReference type="NCBI Taxonomy" id="28930"/>
    <lineage>
        <taxon>Eukaryota</taxon>
        <taxon>Viridiplantae</taxon>
        <taxon>Streptophyta</taxon>
        <taxon>Embryophyta</taxon>
        <taxon>Tracheophyta</taxon>
        <taxon>Spermatophyta</taxon>
        <taxon>Magnoliopsida</taxon>
        <taxon>eudicotyledons</taxon>
        <taxon>Gunneridae</taxon>
        <taxon>Pentapetalae</taxon>
        <taxon>rosids</taxon>
        <taxon>fabids</taxon>
        <taxon>Fagales</taxon>
        <taxon>Fagaceae</taxon>
        <taxon>Fagus</taxon>
    </lineage>
</organism>
<feature type="region of interest" description="Disordered" evidence="1">
    <location>
        <begin position="82"/>
        <end position="101"/>
    </location>
</feature>
<dbReference type="EMBL" id="OIVN01001657">
    <property type="protein sequence ID" value="SPC96286.1"/>
    <property type="molecule type" value="Genomic_DNA"/>
</dbReference>
<evidence type="ECO:0000313" key="2">
    <source>
        <dbReference type="EMBL" id="SPC96286.1"/>
    </source>
</evidence>
<name>A0A2N9G0J6_FAGSY</name>
<dbReference type="PANTHER" id="PTHR34194:SF2">
    <property type="entry name" value="F14J8.16 PROTEIN"/>
    <property type="match status" value="1"/>
</dbReference>
<feature type="compositionally biased region" description="Polar residues" evidence="1">
    <location>
        <begin position="82"/>
        <end position="99"/>
    </location>
</feature>
<feature type="region of interest" description="Disordered" evidence="1">
    <location>
        <begin position="302"/>
        <end position="356"/>
    </location>
</feature>
<protein>
    <submittedName>
        <fullName evidence="2">Uncharacterized protein</fullName>
    </submittedName>
</protein>
<evidence type="ECO:0000256" key="1">
    <source>
        <dbReference type="SAM" id="MobiDB-lite"/>
    </source>
</evidence>
<reference evidence="2" key="1">
    <citation type="submission" date="2018-02" db="EMBL/GenBank/DDBJ databases">
        <authorList>
            <person name="Cohen D.B."/>
            <person name="Kent A.D."/>
        </authorList>
    </citation>
    <scope>NUCLEOTIDE SEQUENCE</scope>
</reference>
<proteinExistence type="predicted"/>
<feature type="compositionally biased region" description="Basic and acidic residues" evidence="1">
    <location>
        <begin position="255"/>
        <end position="275"/>
    </location>
</feature>
<feature type="region of interest" description="Disordered" evidence="1">
    <location>
        <begin position="248"/>
        <end position="278"/>
    </location>
</feature>
<sequence>MGPAPRAVDVDLRVKEEDTDYGCDERSVRRWKRRRIADRNFNAVRKTRNNSIRMEDATLYDKEYVEFLNCLENDHDGGNNSNAKTCGNSARKTRNNTSVQKEDTTLYDKEYVEFFNCPENDCDGDNDTNVNAKSADDGHGDVKISENNDQDAGPQHKKCLDDNDVWDPQYKMFLENLRQDGKSYALEVVINNEISVVIKYEKEDGLCDGLKLDPHENLKSCLRGVNTETARALKSSLKREKVKIPNNLGNVSSIERSDKTEAGRTLENDSRRKNIESPNFFSGVSSIEKIEMQRTMKHFLRRESMETPETLRDVARKESKNSMMDVNEENEDPSPGGTNGHLRKRSGTASAEVLHPAKRECNHEAESDMIDECYQKFLNCLENDGGNIVFMPENDIPMIYEGDVESSDDTEIIAMDKDPFRDGICSPFVASKINSFIDVDSKTCNGSPGSASHSQFRKRLMEVLRRPYNAKEYEELRHEVSHRKPMVGHRELRGGTIAYPTKSVGESYLDQHRGKTNCQDIFMLTEA</sequence>
<accession>A0A2N9G0J6</accession>
<feature type="compositionally biased region" description="Basic and acidic residues" evidence="1">
    <location>
        <begin position="302"/>
        <end position="320"/>
    </location>
</feature>
<feature type="region of interest" description="Disordered" evidence="1">
    <location>
        <begin position="135"/>
        <end position="157"/>
    </location>
</feature>